<protein>
    <recommendedName>
        <fullName evidence="1">S-Me-THD-like C-terminal domain-containing protein</fullName>
    </recommendedName>
</protein>
<name>A0A2U8I8F4_9GAMM</name>
<accession>A0A2U8I8F4</accession>
<dbReference type="AlphaFoldDB" id="A0A2U8I8F4"/>
<dbReference type="OrthoDB" id="7441206at2"/>
<dbReference type="InterPro" id="IPR048350">
    <property type="entry name" value="S-Me-THD-like_C"/>
</dbReference>
<feature type="domain" description="S-Me-THD-like C-terminal" evidence="1">
    <location>
        <begin position="56"/>
        <end position="211"/>
    </location>
</feature>
<keyword evidence="3" id="KW-1185">Reference proteome</keyword>
<dbReference type="InterPro" id="IPR024071">
    <property type="entry name" value="S-Me-THD_C_sf"/>
</dbReference>
<dbReference type="Pfam" id="PF20906">
    <property type="entry name" value="S-Me-THD_C"/>
    <property type="match status" value="1"/>
</dbReference>
<evidence type="ECO:0000259" key="1">
    <source>
        <dbReference type="Pfam" id="PF20906"/>
    </source>
</evidence>
<dbReference type="KEGG" id="fsm:CCS41_06835"/>
<reference evidence="2 3" key="1">
    <citation type="submission" date="2017-05" db="EMBL/GenBank/DDBJ databases">
        <title>Genome sequence of Candidatus Fukatsuia symbiotica and Candidatus Hamiltonella defensa from Acyrthosiphon pisum strain 5D.</title>
        <authorList>
            <person name="Patel V.A."/>
            <person name="Chevignon G."/>
            <person name="Russell J.A."/>
            <person name="Oliver K.M."/>
        </authorList>
    </citation>
    <scope>NUCLEOTIDE SEQUENCE [LARGE SCALE GENOMIC DNA]</scope>
    <source>
        <strain evidence="2 3">5D</strain>
    </source>
</reference>
<proteinExistence type="predicted"/>
<dbReference type="EMBL" id="CP021659">
    <property type="protein sequence ID" value="AWK15358.1"/>
    <property type="molecule type" value="Genomic_DNA"/>
</dbReference>
<dbReference type="Proteomes" id="UP000261875">
    <property type="component" value="Chromosome"/>
</dbReference>
<organism evidence="2 3">
    <name type="scientific">Candidatus Fukatsuia symbiotica</name>
    <dbReference type="NCBI Taxonomy" id="1878942"/>
    <lineage>
        <taxon>Bacteria</taxon>
        <taxon>Pseudomonadati</taxon>
        <taxon>Pseudomonadota</taxon>
        <taxon>Gammaproteobacteria</taxon>
        <taxon>Enterobacterales</taxon>
        <taxon>Yersiniaceae</taxon>
        <taxon>Candidatus Fukatsuia</taxon>
    </lineage>
</organism>
<dbReference type="Gene3D" id="2.40.390.10">
    <property type="entry name" value="CV3147-like"/>
    <property type="match status" value="1"/>
</dbReference>
<evidence type="ECO:0000313" key="3">
    <source>
        <dbReference type="Proteomes" id="UP000261875"/>
    </source>
</evidence>
<evidence type="ECO:0000313" key="2">
    <source>
        <dbReference type="EMBL" id="AWK15358.1"/>
    </source>
</evidence>
<sequence>MASVSLLRVTPCAVISLNNEGKLSDAPIRMTRLEAAPVKTQAPAYAKVCTIVCGVASAILGTLSFVQRIGETREQARAAKVNVVQALVTLLKGVVLFHGKVTKVDQRIEGGFTCGIAYFTGVGTDKGKTFEISFRNEYLLVQSEECPLCITPDLIIVLDEETGMPILTEWLRYGARVVTLGVPANKKWRTSAGIELAGPRAFNYNTDFIPVEKLVASHPPF</sequence>
<gene>
    <name evidence="2" type="ORF">CCS41_06835</name>
</gene>
<dbReference type="SUPFAM" id="SSF160991">
    <property type="entry name" value="CV3147-like"/>
    <property type="match status" value="1"/>
</dbReference>
<dbReference type="RefSeq" id="WP_119797736.1">
    <property type="nucleotide sequence ID" value="NZ_JAXAWC010000001.1"/>
</dbReference>